<feature type="transmembrane region" description="Helical" evidence="1">
    <location>
        <begin position="54"/>
        <end position="75"/>
    </location>
</feature>
<protein>
    <submittedName>
        <fullName evidence="4">7TM_GPCR_Srx domain-containing protein</fullName>
    </submittedName>
</protein>
<keyword evidence="1" id="KW-0472">Membrane</keyword>
<dbReference type="AlphaFoldDB" id="A0A0R3RX31"/>
<accession>A0A0R3RX31</accession>
<dbReference type="Pfam" id="PF10328">
    <property type="entry name" value="7TM_GPCR_Srx"/>
    <property type="match status" value="1"/>
</dbReference>
<evidence type="ECO:0000313" key="4">
    <source>
        <dbReference type="WBParaSite" id="EEL_0000676301-mRNA-1"/>
    </source>
</evidence>
<name>A0A0R3RX31_9BILA</name>
<evidence type="ECO:0000313" key="3">
    <source>
        <dbReference type="Proteomes" id="UP000050640"/>
    </source>
</evidence>
<proteinExistence type="predicted"/>
<organism evidence="3 4">
    <name type="scientific">Elaeophora elaphi</name>
    <dbReference type="NCBI Taxonomy" id="1147741"/>
    <lineage>
        <taxon>Eukaryota</taxon>
        <taxon>Metazoa</taxon>
        <taxon>Ecdysozoa</taxon>
        <taxon>Nematoda</taxon>
        <taxon>Chromadorea</taxon>
        <taxon>Rhabditida</taxon>
        <taxon>Spirurina</taxon>
        <taxon>Spiruromorpha</taxon>
        <taxon>Filarioidea</taxon>
        <taxon>Onchocercidae</taxon>
        <taxon>Elaeophora</taxon>
    </lineage>
</organism>
<keyword evidence="1" id="KW-0812">Transmembrane</keyword>
<dbReference type="PANTHER" id="PTHR23017">
    <property type="entry name" value="SERPENTINE RECEPTOR, CLASS X"/>
    <property type="match status" value="1"/>
</dbReference>
<keyword evidence="1" id="KW-1133">Transmembrane helix</keyword>
<sequence>MSKPTQNTAQVTRRRRKQEIRYFIQSVCSETALILTFLCFWSIALYATTPFVKFILNIGAWLTMHAVDGFIMIAFNHNIFTRIKKTAKRASLPMVTIALSAAATKKIPTQPMNPHDRWLHLYHENKLKTSCSKFSRRQT</sequence>
<feature type="domain" description="7TM GPCR serpentine receptor class x (Srx)" evidence="2">
    <location>
        <begin position="5"/>
        <end position="76"/>
    </location>
</feature>
<dbReference type="InterPro" id="IPR019430">
    <property type="entry name" value="7TM_GPCR_serpentine_rcpt_Srx"/>
</dbReference>
<evidence type="ECO:0000259" key="2">
    <source>
        <dbReference type="Pfam" id="PF10328"/>
    </source>
</evidence>
<dbReference type="Proteomes" id="UP000050640">
    <property type="component" value="Unplaced"/>
</dbReference>
<feature type="transmembrane region" description="Helical" evidence="1">
    <location>
        <begin position="22"/>
        <end position="48"/>
    </location>
</feature>
<dbReference type="WBParaSite" id="EEL_0000676301-mRNA-1">
    <property type="protein sequence ID" value="EEL_0000676301-mRNA-1"/>
    <property type="gene ID" value="EEL_0000676301"/>
</dbReference>
<dbReference type="PANTHER" id="PTHR23017:SF3">
    <property type="entry name" value="G-PROTEIN COUPLED RECEPTORS FAMILY 1 PROFILE DOMAIN-CONTAINING PROTEIN"/>
    <property type="match status" value="1"/>
</dbReference>
<reference evidence="4" key="1">
    <citation type="submission" date="2017-02" db="UniProtKB">
        <authorList>
            <consortium name="WormBaseParasite"/>
        </authorList>
    </citation>
    <scope>IDENTIFICATION</scope>
</reference>
<evidence type="ECO:0000256" key="1">
    <source>
        <dbReference type="SAM" id="Phobius"/>
    </source>
</evidence>
<keyword evidence="3" id="KW-1185">Reference proteome</keyword>